<dbReference type="GeneID" id="113056168"/>
<keyword evidence="2" id="KW-0472">Membrane</keyword>
<sequence>MLFLIVMRINNVFVSYFSYSKTCCIFSQGMENSLLEGKTKLLELMHNHIVSTSQLSASFIVSNLRAVTLADQVLTFNVTTAILVNGESVLELDVEVKTGRLHSVEGLLIPPSIEPTIPHRCDIKETSVLNVFTKSEETFELNIGGTK</sequence>
<name>A0A6P6L4S5_CARAU</name>
<dbReference type="Gene3D" id="2.30.180.10">
    <property type="entry name" value="FAS1 domain"/>
    <property type="match status" value="1"/>
</dbReference>
<proteinExistence type="predicted"/>
<dbReference type="SUPFAM" id="SSF82153">
    <property type="entry name" value="FAS1 domain"/>
    <property type="match status" value="1"/>
</dbReference>
<feature type="domain" description="FAS1" evidence="5">
    <location>
        <begin position="1"/>
        <end position="108"/>
    </location>
</feature>
<organism evidence="6 7">
    <name type="scientific">Carassius auratus</name>
    <name type="common">Goldfish</name>
    <dbReference type="NCBI Taxonomy" id="7957"/>
    <lineage>
        <taxon>Eukaryota</taxon>
        <taxon>Metazoa</taxon>
        <taxon>Chordata</taxon>
        <taxon>Craniata</taxon>
        <taxon>Vertebrata</taxon>
        <taxon>Euteleostomi</taxon>
        <taxon>Actinopterygii</taxon>
        <taxon>Neopterygii</taxon>
        <taxon>Teleostei</taxon>
        <taxon>Ostariophysi</taxon>
        <taxon>Cypriniformes</taxon>
        <taxon>Cyprinidae</taxon>
        <taxon>Cyprininae</taxon>
        <taxon>Carassius</taxon>
    </lineage>
</organism>
<evidence type="ECO:0000256" key="2">
    <source>
        <dbReference type="ARBA" id="ARBA00023136"/>
    </source>
</evidence>
<dbReference type="PANTHER" id="PTHR24038">
    <property type="entry name" value="STABILIN"/>
    <property type="match status" value="1"/>
</dbReference>
<dbReference type="OrthoDB" id="286301at2759"/>
<gene>
    <name evidence="7" type="primary">LOC113056168</name>
</gene>
<evidence type="ECO:0000256" key="1">
    <source>
        <dbReference type="ARBA" id="ARBA00004370"/>
    </source>
</evidence>
<dbReference type="RefSeq" id="XP_026078516.1">
    <property type="nucleotide sequence ID" value="XM_026222731.1"/>
</dbReference>
<keyword evidence="6" id="KW-1185">Reference proteome</keyword>
<reference evidence="7" key="1">
    <citation type="submission" date="2025-08" db="UniProtKB">
        <authorList>
            <consortium name="RefSeq"/>
        </authorList>
    </citation>
    <scope>IDENTIFICATION</scope>
    <source>
        <strain evidence="7">Wakin</strain>
        <tissue evidence="7">Muscle</tissue>
    </source>
</reference>
<dbReference type="PROSITE" id="PS50213">
    <property type="entry name" value="FAS1"/>
    <property type="match status" value="1"/>
</dbReference>
<comment type="subcellular location">
    <subcellularLocation>
        <location evidence="1">Membrane</location>
    </subcellularLocation>
</comment>
<dbReference type="Proteomes" id="UP000515129">
    <property type="component" value="Chromosome 4"/>
</dbReference>
<dbReference type="PANTHER" id="PTHR24038:SF0">
    <property type="entry name" value="STABILIN-2"/>
    <property type="match status" value="1"/>
</dbReference>
<dbReference type="GO" id="GO:0016020">
    <property type="term" value="C:membrane"/>
    <property type="evidence" value="ECO:0007669"/>
    <property type="project" value="UniProtKB-SubCell"/>
</dbReference>
<protein>
    <submittedName>
        <fullName evidence="7">Stabilin-2-like isoform X1</fullName>
    </submittedName>
</protein>
<evidence type="ECO:0000256" key="3">
    <source>
        <dbReference type="ARBA" id="ARBA00023157"/>
    </source>
</evidence>
<dbReference type="AlphaFoldDB" id="A0A6P6L4S5"/>
<evidence type="ECO:0000259" key="5">
    <source>
        <dbReference type="PROSITE" id="PS50213"/>
    </source>
</evidence>
<evidence type="ECO:0000256" key="4">
    <source>
        <dbReference type="ARBA" id="ARBA00023180"/>
    </source>
</evidence>
<dbReference type="InterPro" id="IPR036378">
    <property type="entry name" value="FAS1_dom_sf"/>
</dbReference>
<accession>A0A6P6L4S5</accession>
<evidence type="ECO:0000313" key="6">
    <source>
        <dbReference type="Proteomes" id="UP000515129"/>
    </source>
</evidence>
<dbReference type="Pfam" id="PF02469">
    <property type="entry name" value="Fasciclin"/>
    <property type="match status" value="1"/>
</dbReference>
<keyword evidence="4" id="KW-0325">Glycoprotein</keyword>
<dbReference type="KEGG" id="caua:113056168"/>
<dbReference type="InterPro" id="IPR000782">
    <property type="entry name" value="FAS1_domain"/>
</dbReference>
<keyword evidence="3" id="KW-1015">Disulfide bond</keyword>
<evidence type="ECO:0000313" key="7">
    <source>
        <dbReference type="RefSeq" id="XP_026078516.1"/>
    </source>
</evidence>